<sequence length="132" mass="13597">MRIRKAALAGATAIAVTFSGTVAATAQETTETNTGSSSIFPSEKRADTDAEGNLINNGDKKDSTMSSKLGSLLDATKPADGTKIFGDDADVSSQPKWAQALYGVGIASIVITILGGLVGPVLNFIQYGPFSR</sequence>
<keyword evidence="3" id="KW-0732">Signal</keyword>
<dbReference type="AlphaFoldDB" id="A0A1L7D2M7"/>
<feature type="signal peptide" evidence="3">
    <location>
        <begin position="1"/>
        <end position="26"/>
    </location>
</feature>
<accession>A0A1L7D2M7</accession>
<dbReference type="OrthoDB" id="4427907at2"/>
<proteinExistence type="predicted"/>
<keyword evidence="2" id="KW-1133">Transmembrane helix</keyword>
<feature type="chain" id="PRO_5012724599" description="Or membrane protein" evidence="3">
    <location>
        <begin position="27"/>
        <end position="132"/>
    </location>
</feature>
<evidence type="ECO:0000256" key="1">
    <source>
        <dbReference type="SAM" id="MobiDB-lite"/>
    </source>
</evidence>
<keyword evidence="2" id="KW-0472">Membrane</keyword>
<evidence type="ECO:0000256" key="3">
    <source>
        <dbReference type="SAM" id="SignalP"/>
    </source>
</evidence>
<evidence type="ECO:0000313" key="4">
    <source>
        <dbReference type="EMBL" id="APT92327.1"/>
    </source>
</evidence>
<organism evidence="4 5">
    <name type="scientific">Corynebacterium phocae</name>
    <dbReference type="NCBI Taxonomy" id="161895"/>
    <lineage>
        <taxon>Bacteria</taxon>
        <taxon>Bacillati</taxon>
        <taxon>Actinomycetota</taxon>
        <taxon>Actinomycetes</taxon>
        <taxon>Mycobacteriales</taxon>
        <taxon>Corynebacteriaceae</taxon>
        <taxon>Corynebacterium</taxon>
    </lineage>
</organism>
<protein>
    <recommendedName>
        <fullName evidence="6">Or membrane protein</fullName>
    </recommendedName>
</protein>
<dbReference type="STRING" id="161895.CPHO_04850"/>
<dbReference type="KEGG" id="cpho:CPHO_04850"/>
<keyword evidence="5" id="KW-1185">Reference proteome</keyword>
<feature type="transmembrane region" description="Helical" evidence="2">
    <location>
        <begin position="100"/>
        <end position="125"/>
    </location>
</feature>
<evidence type="ECO:0008006" key="6">
    <source>
        <dbReference type="Google" id="ProtNLM"/>
    </source>
</evidence>
<keyword evidence="2" id="KW-0812">Transmembrane</keyword>
<name>A0A1L7D2M7_9CORY</name>
<dbReference type="Proteomes" id="UP000185491">
    <property type="component" value="Chromosome"/>
</dbReference>
<dbReference type="EMBL" id="CP009249">
    <property type="protein sequence ID" value="APT92327.1"/>
    <property type="molecule type" value="Genomic_DNA"/>
</dbReference>
<evidence type="ECO:0000313" key="5">
    <source>
        <dbReference type="Proteomes" id="UP000185491"/>
    </source>
</evidence>
<feature type="region of interest" description="Disordered" evidence="1">
    <location>
        <begin position="27"/>
        <end position="67"/>
    </location>
</feature>
<dbReference type="RefSeq" id="WP_075733676.1">
    <property type="nucleotide sequence ID" value="NZ_CP009249.1"/>
</dbReference>
<gene>
    <name evidence="4" type="ORF">CPHO_04850</name>
</gene>
<reference evidence="4 5" key="1">
    <citation type="submission" date="2014-08" db="EMBL/GenBank/DDBJ databases">
        <title>Complete genome sequence of Corynebacterium phocae M408/89/1(T)(=DSM 44612(T)), isolated from the common seal (Phoca vitulina).</title>
        <authorList>
            <person name="Ruckert C."/>
            <person name="Albersmeier A."/>
            <person name="Winkler A."/>
            <person name="Kalinowski J."/>
        </authorList>
    </citation>
    <scope>NUCLEOTIDE SEQUENCE [LARGE SCALE GENOMIC DNA]</scope>
    <source>
        <strain evidence="4 5">M408/89/1</strain>
    </source>
</reference>
<evidence type="ECO:0000256" key="2">
    <source>
        <dbReference type="SAM" id="Phobius"/>
    </source>
</evidence>